<dbReference type="Pfam" id="PF02894">
    <property type="entry name" value="GFO_IDH_MocA_C"/>
    <property type="match status" value="1"/>
</dbReference>
<feature type="domain" description="Gfo/Idh/MocA-like oxidoreductase N-terminal" evidence="3">
    <location>
        <begin position="6"/>
        <end position="122"/>
    </location>
</feature>
<dbReference type="PATRIC" id="fig|217031.6.peg.4671"/>
<dbReference type="Pfam" id="PF01408">
    <property type="entry name" value="GFO_IDH_MocA"/>
    <property type="match status" value="1"/>
</dbReference>
<dbReference type="InterPro" id="IPR004104">
    <property type="entry name" value="Gfo/Idh/MocA-like_OxRdtase_C"/>
</dbReference>
<dbReference type="OrthoDB" id="9815825at2"/>
<accession>A0A177ZJR0</accession>
<dbReference type="NCBIfam" id="NF008607">
    <property type="entry name" value="PRK11579.1"/>
    <property type="match status" value="1"/>
</dbReference>
<dbReference type="PANTHER" id="PTHR43708">
    <property type="entry name" value="CONSERVED EXPRESSED OXIDOREDUCTASE (EUROFUNG)"/>
    <property type="match status" value="1"/>
</dbReference>
<protein>
    <submittedName>
        <fullName evidence="5">Oxidoreductase</fullName>
    </submittedName>
</protein>
<dbReference type="STRING" id="217031.ABB05_21505"/>
<comment type="similarity">
    <text evidence="1">Belongs to the Gfo/Idh/MocA family.</text>
</comment>
<dbReference type="AlphaFoldDB" id="A0A177ZJR0"/>
<sequence length="352" mass="39714">MKPQLQVGLIGYGFAGKTFHAPIITSIPGLNLQKVVQRSSESAKERYPWVEVVKSADELYADSDIDLIIITTPSTDHVDFVRNALNAGKHVVVEKPFTVTKSEADELIQLAKQKNKVLSVFHNRRWDGDFLTIQEILQNNLLGRIRECAFHWDRFHPTASRKNWRDQAGKGAGVFYDLGVHLLDQAVQLFGKPNKIAADIQIQREGANAHDYFAVTLGYDDKLKVTLKSSPFVRSESPRYILHGEKGSFIKYGLDPQEKALISGQSPASTPQWGVEPEGQWGELNTSLGKIHLKGKIETLPGAYQNYYQNIYDHIMENIELEVKPEEASYNIHLIERALQSHKEGRTLLVDN</sequence>
<dbReference type="RefSeq" id="WP_057983730.1">
    <property type="nucleotide sequence ID" value="NZ_JAGGKH010000012.1"/>
</dbReference>
<dbReference type="Gene3D" id="3.30.360.10">
    <property type="entry name" value="Dihydrodipicolinate Reductase, domain 2"/>
    <property type="match status" value="1"/>
</dbReference>
<dbReference type="Proteomes" id="UP000077881">
    <property type="component" value="Unassembled WGS sequence"/>
</dbReference>
<dbReference type="GO" id="GO:0016491">
    <property type="term" value="F:oxidoreductase activity"/>
    <property type="evidence" value="ECO:0007669"/>
    <property type="project" value="UniProtKB-KW"/>
</dbReference>
<dbReference type="SUPFAM" id="SSF51735">
    <property type="entry name" value="NAD(P)-binding Rossmann-fold domains"/>
    <property type="match status" value="1"/>
</dbReference>
<evidence type="ECO:0000256" key="1">
    <source>
        <dbReference type="ARBA" id="ARBA00010928"/>
    </source>
</evidence>
<gene>
    <name evidence="5" type="ORF">ABB05_21505</name>
</gene>
<dbReference type="InterPro" id="IPR000683">
    <property type="entry name" value="Gfo/Idh/MocA-like_OxRdtase_N"/>
</dbReference>
<evidence type="ECO:0000256" key="2">
    <source>
        <dbReference type="ARBA" id="ARBA00023002"/>
    </source>
</evidence>
<feature type="domain" description="Gfo/Idh/MocA-like oxidoreductase C-terminal" evidence="4">
    <location>
        <begin position="135"/>
        <end position="347"/>
    </location>
</feature>
<evidence type="ECO:0000259" key="3">
    <source>
        <dbReference type="Pfam" id="PF01408"/>
    </source>
</evidence>
<dbReference type="Gene3D" id="3.40.50.720">
    <property type="entry name" value="NAD(P)-binding Rossmann-like Domain"/>
    <property type="match status" value="1"/>
</dbReference>
<reference evidence="5 6" key="1">
    <citation type="submission" date="2015-05" db="EMBL/GenBank/DDBJ databases">
        <title>Comparison of genome.</title>
        <authorList>
            <person name="Zheng Z."/>
            <person name="Sun M."/>
        </authorList>
    </citation>
    <scope>NUCLEOTIDE SEQUENCE [LARGE SCALE GENOMIC DNA]</scope>
    <source>
        <strain evidence="5 6">G25-74</strain>
    </source>
</reference>
<proteinExistence type="inferred from homology"/>
<evidence type="ECO:0000313" key="5">
    <source>
        <dbReference type="EMBL" id="OAK67138.1"/>
    </source>
</evidence>
<dbReference type="InterPro" id="IPR051317">
    <property type="entry name" value="Gfo/Idh/MocA_oxidoreduct"/>
</dbReference>
<evidence type="ECO:0000259" key="4">
    <source>
        <dbReference type="Pfam" id="PF02894"/>
    </source>
</evidence>
<organism evidence="5 6">
    <name type="scientific">Lederbergia galactosidilytica</name>
    <dbReference type="NCBI Taxonomy" id="217031"/>
    <lineage>
        <taxon>Bacteria</taxon>
        <taxon>Bacillati</taxon>
        <taxon>Bacillota</taxon>
        <taxon>Bacilli</taxon>
        <taxon>Bacillales</taxon>
        <taxon>Bacillaceae</taxon>
        <taxon>Lederbergia</taxon>
    </lineage>
</organism>
<comment type="caution">
    <text evidence="5">The sequence shown here is derived from an EMBL/GenBank/DDBJ whole genome shotgun (WGS) entry which is preliminary data.</text>
</comment>
<dbReference type="PANTHER" id="PTHR43708:SF5">
    <property type="entry name" value="CONSERVED EXPRESSED OXIDOREDUCTASE (EUROFUNG)-RELATED"/>
    <property type="match status" value="1"/>
</dbReference>
<dbReference type="EMBL" id="LDJR01000061">
    <property type="protein sequence ID" value="OAK67138.1"/>
    <property type="molecule type" value="Genomic_DNA"/>
</dbReference>
<dbReference type="GO" id="GO:0000166">
    <property type="term" value="F:nucleotide binding"/>
    <property type="evidence" value="ECO:0007669"/>
    <property type="project" value="InterPro"/>
</dbReference>
<name>A0A177ZJR0_9BACI</name>
<keyword evidence="6" id="KW-1185">Reference proteome</keyword>
<dbReference type="InterPro" id="IPR036291">
    <property type="entry name" value="NAD(P)-bd_dom_sf"/>
</dbReference>
<evidence type="ECO:0000313" key="6">
    <source>
        <dbReference type="Proteomes" id="UP000077881"/>
    </source>
</evidence>
<keyword evidence="2" id="KW-0560">Oxidoreductase</keyword>